<sequence length="167" mass="19473">MNKDIMYKKLECFIKEIENINWLIHAGEESDKYAVVLSFTEAWDEWNDKMLEVWGKESHNIEKFAIDSIGDDMIDLIFERVAQETGPKIAEGLVKFQDRLKKMGLDSDAYGLDYEIMDFIKRDISWACIEVVIEQKGFFSRVLKILSEGRWPCAWDGSHPLGRFVVI</sequence>
<organism evidence="1 2">
    <name type="scientific">Clostridium tagluense</name>
    <dbReference type="NCBI Taxonomy" id="360422"/>
    <lineage>
        <taxon>Bacteria</taxon>
        <taxon>Bacillati</taxon>
        <taxon>Bacillota</taxon>
        <taxon>Clostridia</taxon>
        <taxon>Eubacteriales</taxon>
        <taxon>Clostridiaceae</taxon>
        <taxon>Clostridium</taxon>
    </lineage>
</organism>
<dbReference type="RefSeq" id="WP_125000032.1">
    <property type="nucleotide sequence ID" value="NZ_BHYK01000007.1"/>
</dbReference>
<dbReference type="EMBL" id="BHYK01000007">
    <property type="protein sequence ID" value="GCD10052.1"/>
    <property type="molecule type" value="Genomic_DNA"/>
</dbReference>
<reference evidence="1 2" key="1">
    <citation type="submission" date="2018-11" db="EMBL/GenBank/DDBJ databases">
        <title>Genome sequencing and assembly of Clostridium tagluense strain A121.</title>
        <authorList>
            <person name="Murakami T."/>
            <person name="Segawa T."/>
            <person name="Shcherbakova V.A."/>
            <person name="Mori H."/>
            <person name="Yoshimura Y."/>
        </authorList>
    </citation>
    <scope>NUCLEOTIDE SEQUENCE [LARGE SCALE GENOMIC DNA]</scope>
    <source>
        <strain evidence="1 2">A121</strain>
    </source>
</reference>
<name>A0A401UKQ9_9CLOT</name>
<comment type="caution">
    <text evidence="1">The sequence shown here is derived from an EMBL/GenBank/DDBJ whole genome shotgun (WGS) entry which is preliminary data.</text>
</comment>
<proteinExistence type="predicted"/>
<evidence type="ECO:0000313" key="1">
    <source>
        <dbReference type="EMBL" id="GCD10052.1"/>
    </source>
</evidence>
<evidence type="ECO:0000313" key="2">
    <source>
        <dbReference type="Proteomes" id="UP000287872"/>
    </source>
</evidence>
<protein>
    <submittedName>
        <fullName evidence="1">Uncharacterized protein</fullName>
    </submittedName>
</protein>
<keyword evidence="2" id="KW-1185">Reference proteome</keyword>
<gene>
    <name evidence="1" type="ORF">Ctaglu_16750</name>
</gene>
<dbReference type="Proteomes" id="UP000287872">
    <property type="component" value="Unassembled WGS sequence"/>
</dbReference>
<dbReference type="AlphaFoldDB" id="A0A401UKQ9"/>
<dbReference type="OrthoDB" id="1426432at2"/>
<accession>A0A401UKQ9</accession>